<accession>A0A8J2HPW1</accession>
<name>A0A8J2HPW1_COTCN</name>
<keyword evidence="2" id="KW-0732">Signal</keyword>
<dbReference type="PANTHER" id="PTHR46190">
    <property type="entry name" value="SI:CH211-201H21.5-RELATED"/>
    <property type="match status" value="1"/>
</dbReference>
<dbReference type="EMBL" id="CAJNRD030001123">
    <property type="protein sequence ID" value="CAG5104290.1"/>
    <property type="molecule type" value="Genomic_DNA"/>
</dbReference>
<dbReference type="AlphaFoldDB" id="A0A8J2HPW1"/>
<dbReference type="Gene3D" id="3.90.245.10">
    <property type="entry name" value="Ribonucleoside hydrolase-like"/>
    <property type="match status" value="2"/>
</dbReference>
<organism evidence="4 5">
    <name type="scientific">Cotesia congregata</name>
    <name type="common">Parasitoid wasp</name>
    <name type="synonym">Apanteles congregatus</name>
    <dbReference type="NCBI Taxonomy" id="51543"/>
    <lineage>
        <taxon>Eukaryota</taxon>
        <taxon>Metazoa</taxon>
        <taxon>Ecdysozoa</taxon>
        <taxon>Arthropoda</taxon>
        <taxon>Hexapoda</taxon>
        <taxon>Insecta</taxon>
        <taxon>Pterygota</taxon>
        <taxon>Neoptera</taxon>
        <taxon>Endopterygota</taxon>
        <taxon>Hymenoptera</taxon>
        <taxon>Apocrita</taxon>
        <taxon>Ichneumonoidea</taxon>
        <taxon>Braconidae</taxon>
        <taxon>Microgastrinae</taxon>
        <taxon>Cotesia</taxon>
    </lineage>
</organism>
<dbReference type="Proteomes" id="UP000786811">
    <property type="component" value="Unassembled WGS sequence"/>
</dbReference>
<evidence type="ECO:0000256" key="1">
    <source>
        <dbReference type="ARBA" id="ARBA00009176"/>
    </source>
</evidence>
<evidence type="ECO:0000313" key="4">
    <source>
        <dbReference type="EMBL" id="CAG5104290.1"/>
    </source>
</evidence>
<dbReference type="GO" id="GO:0016799">
    <property type="term" value="F:hydrolase activity, hydrolyzing N-glycosyl compounds"/>
    <property type="evidence" value="ECO:0007669"/>
    <property type="project" value="InterPro"/>
</dbReference>
<protein>
    <submittedName>
        <fullName evidence="4">Similar to Uncharacterized protein in bps2 5'region (Acidianus ambivalens)</fullName>
    </submittedName>
</protein>
<dbReference type="InterPro" id="IPR052775">
    <property type="entry name" value="IUN_hydrolase"/>
</dbReference>
<evidence type="ECO:0000259" key="3">
    <source>
        <dbReference type="Pfam" id="PF01156"/>
    </source>
</evidence>
<keyword evidence="5" id="KW-1185">Reference proteome</keyword>
<sequence>MSASIVLLVAGIVLSSTTNVYSEKLVIDTDAGADDAAAILLVLSARKDTNYEVVGITCTYGNTEEENVEKNVLKTLTVANSSDIPVYGGAKKPLMSNFTSDKYFGEDGFGDFDFKEEIKGEINPTTHSAEALVHFARKYPGELSVLAIGPLTNIALAISLDPNFINNLKRLYIMGGSIEGRGNKSPGVEYNFGTDPDSDFIINCDSVRSKKLIIDTDGGPDDSAAILLILSACANNDTNYEVVGITCVYGNTYEENVEQNVLKTLTLAKSQVPVYGGAKKPLVGEFKFDDYFGNDGFGDFKFEEEINGYVNRSAHAALVLIDLAKKYPGELDILVLGPLTNIAIAVTLDSNFMNNINRLYIMGGCIGGKKKPLVTDYNFGNDPDSNYIVLNAPKSGKVHLLYPKETVFKAAVSKEWRVNVFGKINSRVVSFLNKAEVKGLNRQSSTWRPADVMVAAVMLWPELITDAVKMNALPITAGKTRGALMIDHDGVSKKPKNVEFVRNIDVDKFKCKLLCYFS</sequence>
<reference evidence="4" key="1">
    <citation type="submission" date="2021-04" db="EMBL/GenBank/DDBJ databases">
        <authorList>
            <person name="Chebbi M.A.C M."/>
        </authorList>
    </citation>
    <scope>NUCLEOTIDE SEQUENCE</scope>
</reference>
<dbReference type="OrthoDB" id="432381at2759"/>
<proteinExistence type="inferred from homology"/>
<feature type="domain" description="Inosine/uridine-preferring nucleoside hydrolase" evidence="3">
    <location>
        <begin position="25"/>
        <end position="198"/>
    </location>
</feature>
<evidence type="ECO:0000313" key="5">
    <source>
        <dbReference type="Proteomes" id="UP000786811"/>
    </source>
</evidence>
<dbReference type="InterPro" id="IPR001910">
    <property type="entry name" value="Inosine/uridine_hydrolase_dom"/>
</dbReference>
<dbReference type="InterPro" id="IPR036452">
    <property type="entry name" value="Ribo_hydro-like"/>
</dbReference>
<feature type="signal peptide" evidence="2">
    <location>
        <begin position="1"/>
        <end position="22"/>
    </location>
</feature>
<dbReference type="Pfam" id="PF01156">
    <property type="entry name" value="IU_nuc_hydro"/>
    <property type="match status" value="2"/>
</dbReference>
<comment type="similarity">
    <text evidence="1">Belongs to the IUNH family.</text>
</comment>
<feature type="domain" description="Inosine/uridine-preferring nucleoside hydrolase" evidence="3">
    <location>
        <begin position="212"/>
        <end position="510"/>
    </location>
</feature>
<comment type="caution">
    <text evidence="4">The sequence shown here is derived from an EMBL/GenBank/DDBJ whole genome shotgun (WGS) entry which is preliminary data.</text>
</comment>
<dbReference type="PANTHER" id="PTHR46190:SF1">
    <property type="entry name" value="SI:CH211-201H21.5"/>
    <property type="match status" value="1"/>
</dbReference>
<dbReference type="SUPFAM" id="SSF53590">
    <property type="entry name" value="Nucleoside hydrolase"/>
    <property type="match status" value="2"/>
</dbReference>
<gene>
    <name evidence="4" type="ORF">HICCMSTLAB_LOCUS11928</name>
</gene>
<feature type="chain" id="PRO_5035179497" evidence="2">
    <location>
        <begin position="23"/>
        <end position="518"/>
    </location>
</feature>
<evidence type="ECO:0000256" key="2">
    <source>
        <dbReference type="SAM" id="SignalP"/>
    </source>
</evidence>